<dbReference type="Pfam" id="PF01520">
    <property type="entry name" value="Amidase_3"/>
    <property type="match status" value="1"/>
</dbReference>
<dbReference type="InterPro" id="IPR050695">
    <property type="entry name" value="N-acetylmuramoyl_amidase_3"/>
</dbReference>
<organism evidence="3 4">
    <name type="scientific">Kineosporia mesophila</name>
    <dbReference type="NCBI Taxonomy" id="566012"/>
    <lineage>
        <taxon>Bacteria</taxon>
        <taxon>Bacillati</taxon>
        <taxon>Actinomycetota</taxon>
        <taxon>Actinomycetes</taxon>
        <taxon>Kineosporiales</taxon>
        <taxon>Kineosporiaceae</taxon>
        <taxon>Kineosporia</taxon>
    </lineage>
</organism>
<dbReference type="Pfam" id="PF01471">
    <property type="entry name" value="PG_binding_1"/>
    <property type="match status" value="2"/>
</dbReference>
<accession>A0ABP6ZFY4</accession>
<dbReference type="InterPro" id="IPR036366">
    <property type="entry name" value="PGBDSf"/>
</dbReference>
<dbReference type="InterPro" id="IPR002477">
    <property type="entry name" value="Peptidoglycan-bd-like"/>
</dbReference>
<dbReference type="SUPFAM" id="SSF53187">
    <property type="entry name" value="Zn-dependent exopeptidases"/>
    <property type="match status" value="1"/>
</dbReference>
<dbReference type="Gene3D" id="3.40.630.40">
    <property type="entry name" value="Zn-dependent exopeptidases"/>
    <property type="match status" value="1"/>
</dbReference>
<keyword evidence="4" id="KW-1185">Reference proteome</keyword>
<dbReference type="Proteomes" id="UP001501074">
    <property type="component" value="Unassembled WGS sequence"/>
</dbReference>
<name>A0ABP6ZFY4_9ACTN</name>
<comment type="caution">
    <text evidence="3">The sequence shown here is derived from an EMBL/GenBank/DDBJ whole genome shotgun (WGS) entry which is preliminary data.</text>
</comment>
<keyword evidence="1" id="KW-0378">Hydrolase</keyword>
<evidence type="ECO:0000313" key="3">
    <source>
        <dbReference type="EMBL" id="GAA3608514.1"/>
    </source>
</evidence>
<dbReference type="PANTHER" id="PTHR30404">
    <property type="entry name" value="N-ACETYLMURAMOYL-L-ALANINE AMIDASE"/>
    <property type="match status" value="1"/>
</dbReference>
<dbReference type="EMBL" id="BAAAZO010000003">
    <property type="protein sequence ID" value="GAA3608514.1"/>
    <property type="molecule type" value="Genomic_DNA"/>
</dbReference>
<dbReference type="InterPro" id="IPR002508">
    <property type="entry name" value="MurNAc-LAA_cat"/>
</dbReference>
<evidence type="ECO:0000259" key="2">
    <source>
        <dbReference type="SMART" id="SM00646"/>
    </source>
</evidence>
<dbReference type="InterPro" id="IPR036365">
    <property type="entry name" value="PGBD-like_sf"/>
</dbReference>
<sequence length="402" mass="42245">MVSSSPRHQNGAPAAVDVPTSLLAAAGRPLRLGDTDDLVPVLRALLIRAGVLLPGAPSAEQSLFDHQLDGAVRGFQQDRGLVADGLVGPQTAFALDGARWRLGDRTLLLTAGHWMRGDDVSALQERMVVLGLHAGPVDGIFGPATEASLRELQRGLGLPADGICGRPTFTAIGALGRSVSGGDAWALRSRGSVAMAGVSLTGKTVVLDPGSDRTPGAGGVNEAAVAYDVALRLADRLSAVGARVRLTRQPDEDISTEDRVALAESEGADLVISLVTERLANPVASGVATFYWGGGRVGQHSEVGQRLAVLLQREIVARTGMLDDRSHPCSYDPVRLTRMPAVILALGYLTNPGDAERLGDADFRSLIAESMLFAVQRLYLAENDAETGTLSLSDVQAFARQR</sequence>
<proteinExistence type="predicted"/>
<protein>
    <submittedName>
        <fullName evidence="3">N-acetylmuramoyl-L-alanine amidase</fullName>
    </submittedName>
</protein>
<reference evidence="4" key="1">
    <citation type="journal article" date="2019" name="Int. J. Syst. Evol. Microbiol.">
        <title>The Global Catalogue of Microorganisms (GCM) 10K type strain sequencing project: providing services to taxonomists for standard genome sequencing and annotation.</title>
        <authorList>
            <consortium name="The Broad Institute Genomics Platform"/>
            <consortium name="The Broad Institute Genome Sequencing Center for Infectious Disease"/>
            <person name="Wu L."/>
            <person name="Ma J."/>
        </authorList>
    </citation>
    <scope>NUCLEOTIDE SEQUENCE [LARGE SCALE GENOMIC DNA]</scope>
    <source>
        <strain evidence="4">JCM 16902</strain>
    </source>
</reference>
<dbReference type="PANTHER" id="PTHR30404:SF0">
    <property type="entry name" value="N-ACETYLMURAMOYL-L-ALANINE AMIDASE AMIC"/>
    <property type="match status" value="1"/>
</dbReference>
<feature type="domain" description="MurNAc-LAA" evidence="2">
    <location>
        <begin position="260"/>
        <end position="376"/>
    </location>
</feature>
<evidence type="ECO:0000313" key="4">
    <source>
        <dbReference type="Proteomes" id="UP001501074"/>
    </source>
</evidence>
<dbReference type="SMART" id="SM00646">
    <property type="entry name" value="Ami_3"/>
    <property type="match status" value="1"/>
</dbReference>
<dbReference type="CDD" id="cd02696">
    <property type="entry name" value="MurNAc-LAA"/>
    <property type="match status" value="1"/>
</dbReference>
<dbReference type="SUPFAM" id="SSF47090">
    <property type="entry name" value="PGBD-like"/>
    <property type="match status" value="2"/>
</dbReference>
<evidence type="ECO:0000256" key="1">
    <source>
        <dbReference type="ARBA" id="ARBA00022801"/>
    </source>
</evidence>
<gene>
    <name evidence="3" type="ORF">GCM10022223_25660</name>
</gene>
<dbReference type="Gene3D" id="1.10.101.10">
    <property type="entry name" value="PGBD-like superfamily/PGBD"/>
    <property type="match status" value="2"/>
</dbReference>